<feature type="chain" id="PRO_5041967378" evidence="1">
    <location>
        <begin position="17"/>
        <end position="133"/>
    </location>
</feature>
<feature type="signal peptide" evidence="1">
    <location>
        <begin position="1"/>
        <end position="16"/>
    </location>
</feature>
<evidence type="ECO:0000256" key="1">
    <source>
        <dbReference type="SAM" id="SignalP"/>
    </source>
</evidence>
<dbReference type="EMBL" id="JASPKZ010002722">
    <property type="protein sequence ID" value="KAJ9594755.1"/>
    <property type="molecule type" value="Genomic_DNA"/>
</dbReference>
<feature type="non-terminal residue" evidence="2">
    <location>
        <position position="1"/>
    </location>
</feature>
<dbReference type="AlphaFoldDB" id="A0AAD8A904"/>
<proteinExistence type="predicted"/>
<dbReference type="Proteomes" id="UP001233999">
    <property type="component" value="Unassembled WGS sequence"/>
</dbReference>
<name>A0AAD8A904_DIPPU</name>
<reference evidence="2" key="1">
    <citation type="journal article" date="2023" name="IScience">
        <title>Live-bearing cockroach genome reveals convergent evolutionary mechanisms linked to viviparity in insects and beyond.</title>
        <authorList>
            <person name="Fouks B."/>
            <person name="Harrison M.C."/>
            <person name="Mikhailova A.A."/>
            <person name="Marchal E."/>
            <person name="English S."/>
            <person name="Carruthers M."/>
            <person name="Jennings E.C."/>
            <person name="Chiamaka E.L."/>
            <person name="Frigard R.A."/>
            <person name="Pippel M."/>
            <person name="Attardo G.M."/>
            <person name="Benoit J.B."/>
            <person name="Bornberg-Bauer E."/>
            <person name="Tobe S.S."/>
        </authorList>
    </citation>
    <scope>NUCLEOTIDE SEQUENCE</scope>
    <source>
        <strain evidence="2">Stay&amp;Tobe</strain>
    </source>
</reference>
<accession>A0AAD8A904</accession>
<sequence length="133" mass="15489">MFLSILAFLIFPRTENIHIDWNLLPEDLKEVHSMQQYIQLDIRAGWTRCQNDSVLILQGGYKSYQQIFSLCSGILVFFVISICQNNLHMELYNMGINVGWNTVLISSTVTWSDGYNIYFQSIYFIILYNSATL</sequence>
<reference evidence="2" key="2">
    <citation type="submission" date="2023-05" db="EMBL/GenBank/DDBJ databases">
        <authorList>
            <person name="Fouks B."/>
        </authorList>
    </citation>
    <scope>NUCLEOTIDE SEQUENCE</scope>
    <source>
        <strain evidence="2">Stay&amp;Tobe</strain>
        <tissue evidence="2">Testes</tissue>
    </source>
</reference>
<protein>
    <submittedName>
        <fullName evidence="2">Uncharacterized protein</fullName>
    </submittedName>
</protein>
<organism evidence="2 3">
    <name type="scientific">Diploptera punctata</name>
    <name type="common">Pacific beetle cockroach</name>
    <dbReference type="NCBI Taxonomy" id="6984"/>
    <lineage>
        <taxon>Eukaryota</taxon>
        <taxon>Metazoa</taxon>
        <taxon>Ecdysozoa</taxon>
        <taxon>Arthropoda</taxon>
        <taxon>Hexapoda</taxon>
        <taxon>Insecta</taxon>
        <taxon>Pterygota</taxon>
        <taxon>Neoptera</taxon>
        <taxon>Polyneoptera</taxon>
        <taxon>Dictyoptera</taxon>
        <taxon>Blattodea</taxon>
        <taxon>Blaberoidea</taxon>
        <taxon>Blaberidae</taxon>
        <taxon>Diplopterinae</taxon>
        <taxon>Diploptera</taxon>
    </lineage>
</organism>
<evidence type="ECO:0000313" key="3">
    <source>
        <dbReference type="Proteomes" id="UP001233999"/>
    </source>
</evidence>
<evidence type="ECO:0000313" key="2">
    <source>
        <dbReference type="EMBL" id="KAJ9594755.1"/>
    </source>
</evidence>
<keyword evidence="3" id="KW-1185">Reference proteome</keyword>
<gene>
    <name evidence="2" type="ORF">L9F63_013965</name>
</gene>
<comment type="caution">
    <text evidence="2">The sequence shown here is derived from an EMBL/GenBank/DDBJ whole genome shotgun (WGS) entry which is preliminary data.</text>
</comment>
<keyword evidence="1" id="KW-0732">Signal</keyword>